<comment type="caution">
    <text evidence="2">The sequence shown here is derived from an EMBL/GenBank/DDBJ whole genome shotgun (WGS) entry which is preliminary data.</text>
</comment>
<dbReference type="VEuPathDB" id="ToxoDB:CSUI_005250"/>
<evidence type="ECO:0000313" key="2">
    <source>
        <dbReference type="EMBL" id="PHJ20907.1"/>
    </source>
</evidence>
<dbReference type="OrthoDB" id="328525at2759"/>
<protein>
    <submittedName>
        <fullName evidence="2">Histone deacetylase complex subunit sin3</fullName>
    </submittedName>
</protein>
<reference evidence="2 3" key="1">
    <citation type="journal article" date="2017" name="Int. J. Parasitol.">
        <title>The genome of the protozoan parasite Cystoisospora suis and a reverse vaccinology approach to identify vaccine candidates.</title>
        <authorList>
            <person name="Palmieri N."/>
            <person name="Shrestha A."/>
            <person name="Ruttkowski B."/>
            <person name="Beck T."/>
            <person name="Vogl C."/>
            <person name="Tomley F."/>
            <person name="Blake D.P."/>
            <person name="Joachim A."/>
        </authorList>
    </citation>
    <scope>NUCLEOTIDE SEQUENCE [LARGE SCALE GENOMIC DNA]</scope>
    <source>
        <strain evidence="2 3">Wien I</strain>
    </source>
</reference>
<feature type="compositionally biased region" description="Basic and acidic residues" evidence="1">
    <location>
        <begin position="301"/>
        <end position="311"/>
    </location>
</feature>
<sequence>MEAEFFSGMGGVPERVPDLTAGVTGARGPLPGAASCELVSKESGQDHDFSVLWSQFENFLVRRFIEEPERLVHLTRILERFRPQSLRIEELAFILGHCFCDVPDVLLCFSLFLPDGIVLDCGSPAAAMCSLIQNVAPDKYVIFSRILKTCVTQGHHKGTRDLLLQKMQTLFHGHQLVIRGLRKLLVQQFCLEKHAGVRLPDRPVEILRPRATDPVQLHSVYNITFQVGLLTGDRNRALTLASEVLHLARLYIYGTLPFDQVSDELDRAWCSYPGWHYVDRLKQLILSTATRHRPAPGPDQPGKEGPTEGGKGDGLKAICDLFLEDLANQSPSLRLEFDHLIQRSESDGVPLAATMLRLASLLAKFPHNCEKLGVLARLFVDLHDREQGRRKRPRKEFEQQLSVLLQDEPAGNQKKAKGEMKTAADADAIAADFAGDYSPSLVEAGSAETFAPFVAPGRFRSQQLLMQLIGPKWMQIVYMILDEWNDGLFTKEEGRIQPGYHAPLRGG</sequence>
<dbReference type="EMBL" id="MIGC01002537">
    <property type="protein sequence ID" value="PHJ20907.1"/>
    <property type="molecule type" value="Genomic_DNA"/>
</dbReference>
<name>A0A2C6KUE3_9APIC</name>
<dbReference type="Proteomes" id="UP000221165">
    <property type="component" value="Unassembled WGS sequence"/>
</dbReference>
<gene>
    <name evidence="2" type="ORF">CSUI_005250</name>
</gene>
<feature type="region of interest" description="Disordered" evidence="1">
    <location>
        <begin position="291"/>
        <end position="311"/>
    </location>
</feature>
<evidence type="ECO:0000256" key="1">
    <source>
        <dbReference type="SAM" id="MobiDB-lite"/>
    </source>
</evidence>
<dbReference type="AlphaFoldDB" id="A0A2C6KUE3"/>
<dbReference type="RefSeq" id="XP_067922592.1">
    <property type="nucleotide sequence ID" value="XM_068065427.1"/>
</dbReference>
<organism evidence="2 3">
    <name type="scientific">Cystoisospora suis</name>
    <dbReference type="NCBI Taxonomy" id="483139"/>
    <lineage>
        <taxon>Eukaryota</taxon>
        <taxon>Sar</taxon>
        <taxon>Alveolata</taxon>
        <taxon>Apicomplexa</taxon>
        <taxon>Conoidasida</taxon>
        <taxon>Coccidia</taxon>
        <taxon>Eucoccidiorida</taxon>
        <taxon>Eimeriorina</taxon>
        <taxon>Sarcocystidae</taxon>
        <taxon>Cystoisospora</taxon>
    </lineage>
</organism>
<proteinExistence type="predicted"/>
<keyword evidence="3" id="KW-1185">Reference proteome</keyword>
<accession>A0A2C6KUE3</accession>
<dbReference type="GeneID" id="94428638"/>
<evidence type="ECO:0000313" key="3">
    <source>
        <dbReference type="Proteomes" id="UP000221165"/>
    </source>
</evidence>